<dbReference type="STRING" id="515849.B2ALW4"/>
<dbReference type="InterPro" id="IPR011419">
    <property type="entry name" value="ATP12_ATP_synth-F1-assembly"/>
</dbReference>
<dbReference type="Gene3D" id="3.30.2180.10">
    <property type="entry name" value="ATP12-like"/>
    <property type="match status" value="1"/>
</dbReference>
<feature type="region of interest" description="Disordered" evidence="6">
    <location>
        <begin position="1"/>
        <end position="24"/>
    </location>
</feature>
<dbReference type="VEuPathDB" id="FungiDB:PODANS_1_13030"/>
<reference evidence="7 9" key="1">
    <citation type="journal article" date="2008" name="Genome Biol.">
        <title>The genome sequence of the model ascomycete fungus Podospora anserina.</title>
        <authorList>
            <person name="Espagne E."/>
            <person name="Lespinet O."/>
            <person name="Malagnac F."/>
            <person name="Da Silva C."/>
            <person name="Jaillon O."/>
            <person name="Porcel B.M."/>
            <person name="Couloux A."/>
            <person name="Aury J.-M."/>
            <person name="Segurens B."/>
            <person name="Poulain J."/>
            <person name="Anthouard V."/>
            <person name="Grossetete S."/>
            <person name="Khalili H."/>
            <person name="Coppin E."/>
            <person name="Dequard-Chablat M."/>
            <person name="Picard M."/>
            <person name="Contamine V."/>
            <person name="Arnaise S."/>
            <person name="Bourdais A."/>
            <person name="Berteaux-Lecellier V."/>
            <person name="Gautheret D."/>
            <person name="de Vries R.P."/>
            <person name="Battaglia E."/>
            <person name="Coutinho P.M."/>
            <person name="Danchin E.G.J."/>
            <person name="Henrissat B."/>
            <person name="El Khoury R."/>
            <person name="Sainsard-Chanet A."/>
            <person name="Boivin A."/>
            <person name="Pinan-Lucarre B."/>
            <person name="Sellem C.H."/>
            <person name="Debuchy R."/>
            <person name="Wincker P."/>
            <person name="Weissenbach J."/>
            <person name="Silar P."/>
        </authorList>
    </citation>
    <scope>NUCLEOTIDE SEQUENCE [LARGE SCALE GENOMIC DNA]</scope>
    <source>
        <strain evidence="9">S / ATCC MYA-4624 / DSM 980 / FGSC 10383</strain>
        <strain evidence="7">S mat+</strain>
    </source>
</reference>
<evidence type="ECO:0000256" key="2">
    <source>
        <dbReference type="ARBA" id="ARBA00008231"/>
    </source>
</evidence>
<dbReference type="Gene3D" id="1.10.3580.10">
    <property type="entry name" value="ATP12 ATPase"/>
    <property type="match status" value="1"/>
</dbReference>
<accession>B2ALW4</accession>
<dbReference type="EMBL" id="FO904936">
    <property type="protein sequence ID" value="CDP23776.1"/>
    <property type="molecule type" value="Genomic_DNA"/>
</dbReference>
<dbReference type="AlphaFoldDB" id="B2ALW4"/>
<dbReference type="KEGG" id="pan:PODANSg2027"/>
<comment type="similarity">
    <text evidence="2">Belongs to the ATP12 family.</text>
</comment>
<keyword evidence="5" id="KW-0143">Chaperone</keyword>
<dbReference type="PANTHER" id="PTHR21013">
    <property type="entry name" value="ATP SYNTHASE MITOCHONDRIAL F1 COMPLEX ASSEMBLY FACTOR 2/ATP12 PROTEIN, MITOCHONDRIAL PRECURSOR"/>
    <property type="match status" value="1"/>
</dbReference>
<dbReference type="GO" id="GO:0033615">
    <property type="term" value="P:mitochondrial proton-transporting ATP synthase complex assembly"/>
    <property type="evidence" value="ECO:0007669"/>
    <property type="project" value="TreeGrafter"/>
</dbReference>
<protein>
    <submittedName>
        <fullName evidence="8">Mitochondrial protein atp12</fullName>
    </submittedName>
    <submittedName>
        <fullName evidence="7">Podospora anserina S mat+ genomic DNA chromosome 1, supercontig 3</fullName>
    </submittedName>
</protein>
<feature type="compositionally biased region" description="Low complexity" evidence="6">
    <location>
        <begin position="1"/>
        <end position="14"/>
    </location>
</feature>
<dbReference type="SUPFAM" id="SSF160909">
    <property type="entry name" value="ATP12-like"/>
    <property type="match status" value="1"/>
</dbReference>
<keyword evidence="9" id="KW-1185">Reference proteome</keyword>
<evidence type="ECO:0000313" key="8">
    <source>
        <dbReference type="EMBL" id="CDP23776.1"/>
    </source>
</evidence>
<evidence type="ECO:0000313" key="9">
    <source>
        <dbReference type="Proteomes" id="UP000001197"/>
    </source>
</evidence>
<dbReference type="InterPro" id="IPR042272">
    <property type="entry name" value="ATP12_ATP_synth-F1-assembly_N"/>
</dbReference>
<dbReference type="OrthoDB" id="5322896at2759"/>
<reference evidence="8" key="4">
    <citation type="submission" date="2015-04" db="EMBL/GenBank/DDBJ databases">
        <title>Maintaining two mating types: Structure of the mating type locus and its role in heterokaryosis in Podospora anserina.</title>
        <authorList>
            <person name="Grognet P."/>
            <person name="Bidard F."/>
            <person name="Kuchly C."/>
            <person name="Chan Ho Tong L."/>
            <person name="Coppin E."/>
            <person name="Ait Benkhali J."/>
            <person name="Couloux A."/>
            <person name="Wincker P."/>
            <person name="Debuchy R."/>
            <person name="Silar P."/>
        </authorList>
    </citation>
    <scope>NUCLEOTIDE SEQUENCE</scope>
</reference>
<proteinExistence type="inferred from homology"/>
<sequence length="456" mass="50376">MHPLPRQLLSSSRSHPPPLSSDRFANMAPATRLCLTLPLRAAGRRRTAAFTSTRTIHNNPPKPAKVVPVYGTGPPPEPPTPAAEYAVEERLARRKRQAEMLRQARDIRKNNGNNSKPADPNAPVLKRRFWKDVSIKEVVGTYIPPPPFRPPTFCFLSFFLSSFLSFLCVCVCVCVCVCTDDVWYGVGAYQIHLDSRPLRHPTTKSIIRIPLSKPQLAHALAVEWDQLLSAQEATKQHLIPLTSLVCRAVDIGAEDAAHPGGPGPIRESIVTGMMRYLDTDSLLCWAPPADSTNPHAPSSYLNDEGKSLRDLQEEAAGGVVGWLTSKVWPGVNIVPVLEDSGSILPRKQEPGVREVVQGWVLGLSCWELAGIERATLAGKSLLTAARLVCEWSEERQDLTQGEERKFGVEEAARVVSVEVEWQTRRWGEVEDTHDVEKEDLRRQLGSVILLVGGTGR</sequence>
<name>B2ALW4_PODAN</name>
<dbReference type="InterPro" id="IPR023335">
    <property type="entry name" value="ATP12_ortho_dom_sf"/>
</dbReference>
<dbReference type="GO" id="GO:0005739">
    <property type="term" value="C:mitochondrion"/>
    <property type="evidence" value="ECO:0007669"/>
    <property type="project" value="UniProtKB-SubCell"/>
</dbReference>
<dbReference type="Proteomes" id="UP000001197">
    <property type="component" value="Chromosome 1"/>
</dbReference>
<evidence type="ECO:0000256" key="3">
    <source>
        <dbReference type="ARBA" id="ARBA00022946"/>
    </source>
</evidence>
<dbReference type="FunCoup" id="B2ALW4">
    <property type="interactions" value="659"/>
</dbReference>
<keyword evidence="4" id="KW-0496">Mitochondrion</keyword>
<reference evidence="9" key="3">
    <citation type="journal article" date="2014" name="Genetics">
        <title>Maintaining two mating types: Structure of the mating type locus and its role in heterokaryosis in Podospora anserina.</title>
        <authorList>
            <person name="Grognet P."/>
            <person name="Bidard F."/>
            <person name="Kuchly C."/>
            <person name="Tong L.C.H."/>
            <person name="Coppin E."/>
            <person name="Benkhali J.A."/>
            <person name="Couloux A."/>
            <person name="Wincker P."/>
            <person name="Debuchy R."/>
            <person name="Silar P."/>
        </authorList>
    </citation>
    <scope>GENOME REANNOTATION</scope>
    <source>
        <strain evidence="9">S / ATCC MYA-4624 / DSM 980 / FGSC 10383</strain>
    </source>
</reference>
<dbReference type="GeneID" id="6189289"/>
<dbReference type="EMBL" id="CU633867">
    <property type="protein sequence ID" value="CAP64912.1"/>
    <property type="molecule type" value="Genomic_DNA"/>
</dbReference>
<dbReference type="Pfam" id="PF07542">
    <property type="entry name" value="ATP12"/>
    <property type="match status" value="1"/>
</dbReference>
<organism evidence="7">
    <name type="scientific">Podospora anserina (strain S / ATCC MYA-4624 / DSM 980 / FGSC 10383)</name>
    <name type="common">Pleurage anserina</name>
    <dbReference type="NCBI Taxonomy" id="515849"/>
    <lineage>
        <taxon>Eukaryota</taxon>
        <taxon>Fungi</taxon>
        <taxon>Dikarya</taxon>
        <taxon>Ascomycota</taxon>
        <taxon>Pezizomycotina</taxon>
        <taxon>Sordariomycetes</taxon>
        <taxon>Sordariomycetidae</taxon>
        <taxon>Sordariales</taxon>
        <taxon>Podosporaceae</taxon>
        <taxon>Podospora</taxon>
        <taxon>Podospora anserina</taxon>
    </lineage>
</organism>
<evidence type="ECO:0000256" key="5">
    <source>
        <dbReference type="ARBA" id="ARBA00023186"/>
    </source>
</evidence>
<gene>
    <name evidence="7" type="ORF">PODANS_1_13030</name>
</gene>
<dbReference type="PANTHER" id="PTHR21013:SF10">
    <property type="entry name" value="ATP SYNTHASE MITOCHONDRIAL F1 COMPLEX ASSEMBLY FACTOR 2"/>
    <property type="match status" value="1"/>
</dbReference>
<evidence type="ECO:0000313" key="7">
    <source>
        <dbReference type="EMBL" id="CAP64912.1"/>
    </source>
</evidence>
<reference evidence="7" key="2">
    <citation type="submission" date="2008-07" db="EMBL/GenBank/DDBJ databases">
        <authorList>
            <person name="Genoscope - CEA"/>
        </authorList>
    </citation>
    <scope>NUCLEOTIDE SEQUENCE</scope>
    <source>
        <strain evidence="7">S mat+</strain>
    </source>
</reference>
<evidence type="ECO:0000256" key="4">
    <source>
        <dbReference type="ARBA" id="ARBA00023128"/>
    </source>
</evidence>
<keyword evidence="3" id="KW-0809">Transit peptide</keyword>
<dbReference type="HOGENOM" id="CLU_047893_1_1_1"/>
<evidence type="ECO:0000256" key="1">
    <source>
        <dbReference type="ARBA" id="ARBA00004173"/>
    </source>
</evidence>
<dbReference type="eggNOG" id="KOG3015">
    <property type="taxonomic scope" value="Eukaryota"/>
</dbReference>
<evidence type="ECO:0000256" key="6">
    <source>
        <dbReference type="SAM" id="MobiDB-lite"/>
    </source>
</evidence>
<dbReference type="RefSeq" id="XP_001905005.1">
    <property type="nucleotide sequence ID" value="XM_001904970.1"/>
</dbReference>
<comment type="subcellular location">
    <subcellularLocation>
        <location evidence="1">Mitochondrion</location>
    </subcellularLocation>
</comment>